<dbReference type="PANTHER" id="PTHR34703">
    <property type="entry name" value="ANTIPORTER SUBUNIT MNHG2-RELATED"/>
    <property type="match status" value="1"/>
</dbReference>
<protein>
    <submittedName>
        <fullName evidence="4">Multisubunit sodium/proton antiporter, MrpG subunit</fullName>
    </submittedName>
</protein>
<feature type="transmembrane region" description="Helical" evidence="2">
    <location>
        <begin position="6"/>
        <end position="30"/>
    </location>
</feature>
<reference evidence="4" key="4">
    <citation type="submission" date="2017-02" db="EMBL/GenBank/DDBJ databases">
        <authorList>
            <person name="Peterson S.W."/>
        </authorList>
    </citation>
    <scope>NUCLEOTIDE SEQUENCE [LARGE SCALE GENOMIC DNA]</scope>
    <source>
        <strain evidence="4">VKM Ac-2052</strain>
    </source>
</reference>
<evidence type="ECO:0000313" key="3">
    <source>
        <dbReference type="EMBL" id="KJC64901.1"/>
    </source>
</evidence>
<dbReference type="PANTHER" id="PTHR34703:SF1">
    <property type="entry name" value="ANTIPORTER SUBUNIT MNHG2-RELATED"/>
    <property type="match status" value="1"/>
</dbReference>
<evidence type="ECO:0000313" key="6">
    <source>
        <dbReference type="Proteomes" id="UP000189735"/>
    </source>
</evidence>
<evidence type="ECO:0000313" key="4">
    <source>
        <dbReference type="EMBL" id="SKA88676.1"/>
    </source>
</evidence>
<dbReference type="RefSeq" id="WP_044439642.1">
    <property type="nucleotide sequence ID" value="NZ_FUYG01000003.1"/>
</dbReference>
<keyword evidence="2" id="KW-0812">Transmembrane</keyword>
<dbReference type="NCBIfam" id="TIGR01300">
    <property type="entry name" value="CPA3_mnhG_phaG"/>
    <property type="match status" value="1"/>
</dbReference>
<dbReference type="Proteomes" id="UP000032503">
    <property type="component" value="Unassembled WGS sequence"/>
</dbReference>
<dbReference type="Pfam" id="PF03334">
    <property type="entry name" value="PhaG_MnhG_YufB"/>
    <property type="match status" value="1"/>
</dbReference>
<reference evidence="6" key="3">
    <citation type="submission" date="2017-02" db="EMBL/GenBank/DDBJ databases">
        <authorList>
            <person name="Varghese N."/>
            <person name="Submissions S."/>
        </authorList>
    </citation>
    <scope>NUCLEOTIDE SEQUENCE [LARGE SCALE GENOMIC DNA]</scope>
    <source>
        <strain evidence="6">VKM Ac-2052</strain>
    </source>
</reference>
<feature type="transmembrane region" description="Helical" evidence="2">
    <location>
        <begin position="65"/>
        <end position="89"/>
    </location>
</feature>
<evidence type="ECO:0000256" key="2">
    <source>
        <dbReference type="SAM" id="Phobius"/>
    </source>
</evidence>
<evidence type="ECO:0000313" key="5">
    <source>
        <dbReference type="Proteomes" id="UP000032503"/>
    </source>
</evidence>
<proteinExistence type="inferred from homology"/>
<organism evidence="4 6">
    <name type="scientific">Agreia bicolorata</name>
    <dbReference type="NCBI Taxonomy" id="110935"/>
    <lineage>
        <taxon>Bacteria</taxon>
        <taxon>Bacillati</taxon>
        <taxon>Actinomycetota</taxon>
        <taxon>Actinomycetes</taxon>
        <taxon>Micrococcales</taxon>
        <taxon>Microbacteriaceae</taxon>
        <taxon>Agreia</taxon>
    </lineage>
</organism>
<dbReference type="NCBIfam" id="NF009314">
    <property type="entry name" value="PRK12674.1-2"/>
    <property type="match status" value="1"/>
</dbReference>
<dbReference type="AlphaFoldDB" id="A0A1T4XGJ8"/>
<dbReference type="EMBL" id="FUYG01000003">
    <property type="protein sequence ID" value="SKA88676.1"/>
    <property type="molecule type" value="Genomic_DNA"/>
</dbReference>
<name>A0A1T4XGJ8_9MICO</name>
<dbReference type="InterPro" id="IPR005133">
    <property type="entry name" value="PhaG_MnhG_YufB"/>
</dbReference>
<accession>A0A1T4XGJ8</accession>
<sequence length="128" mass="13861">MTVDTWFEVASSACLLIGALLSLAAGIGLLRFPDALSRMHAATKPQIAGLAFILLAVGLEARNWATISTLILVMLFQMLTAPVAAHMIGRAAYRTRHLRRELLLTDELADVVDRASHDLATDPATRPQ</sequence>
<keyword evidence="2" id="KW-0472">Membrane</keyword>
<reference evidence="3" key="2">
    <citation type="submission" date="2015-02" db="EMBL/GenBank/DDBJ databases">
        <authorList>
            <person name="Vasilyev I.Y."/>
            <person name="Siniagina M.N."/>
            <person name="Malanin S.Y."/>
            <person name="Boulygina E.A."/>
            <person name="Grygoryeva T.V."/>
            <person name="Yarullina D.R."/>
            <person name="Ilinskaya O.N."/>
        </authorList>
    </citation>
    <scope>NUCLEOTIDE SEQUENCE</scope>
    <source>
        <strain evidence="3">VKM Ac-1804</strain>
    </source>
</reference>
<keyword evidence="2" id="KW-1133">Transmembrane helix</keyword>
<dbReference type="GO" id="GO:0015385">
    <property type="term" value="F:sodium:proton antiporter activity"/>
    <property type="evidence" value="ECO:0007669"/>
    <property type="project" value="TreeGrafter"/>
</dbReference>
<keyword evidence="5" id="KW-1185">Reference proteome</keyword>
<gene>
    <name evidence="4" type="ORF">SAMN06295879_1090</name>
    <name evidence="3" type="ORF">TZ00_04445</name>
</gene>
<dbReference type="Proteomes" id="UP000189735">
    <property type="component" value="Unassembled WGS sequence"/>
</dbReference>
<evidence type="ECO:0000256" key="1">
    <source>
        <dbReference type="ARBA" id="ARBA00008404"/>
    </source>
</evidence>
<reference evidence="3 5" key="1">
    <citation type="journal article" date="2001" name="Int. J. Syst. Evol. Microbiol.">
        <title>Agreia bicolorata gen. nov., sp. nov., to accommodate actinobacteria isolated from narrow reed grass infected by the nematode Heteroanguina graminophila.</title>
        <authorList>
            <person name="Evtushenko L.I."/>
            <person name="Dorofeeva L.V."/>
            <person name="Dobrovolskaya T.G."/>
            <person name="Streshinskaya G.M."/>
            <person name="Subbotin S.A."/>
            <person name="Tiedje J.M."/>
        </authorList>
    </citation>
    <scope>NUCLEOTIDE SEQUENCE [LARGE SCALE GENOMIC DNA]</scope>
    <source>
        <strain evidence="3 5">VKM Ac-1804</strain>
    </source>
</reference>
<comment type="similarity">
    <text evidence="1">Belongs to the CPA3 antiporters (TC 2.A.63) subunit G family.</text>
</comment>
<dbReference type="EMBL" id="JYFC01000002">
    <property type="protein sequence ID" value="KJC64901.1"/>
    <property type="molecule type" value="Genomic_DNA"/>
</dbReference>